<evidence type="ECO:0000259" key="1">
    <source>
        <dbReference type="Pfam" id="PF00078"/>
    </source>
</evidence>
<reference evidence="2 3" key="1">
    <citation type="submission" date="2024-01" db="EMBL/GenBank/DDBJ databases">
        <title>The genome of the rayed Mediterranean limpet Patella caerulea (Linnaeus, 1758).</title>
        <authorList>
            <person name="Anh-Thu Weber A."/>
            <person name="Halstead-Nussloch G."/>
        </authorList>
    </citation>
    <scope>NUCLEOTIDE SEQUENCE [LARGE SCALE GENOMIC DNA]</scope>
    <source>
        <strain evidence="2">AATW-2023a</strain>
        <tissue evidence="2">Whole specimen</tissue>
    </source>
</reference>
<dbReference type="PANTHER" id="PTHR24559">
    <property type="entry name" value="TRANSPOSON TY3-I GAG-POL POLYPROTEIN"/>
    <property type="match status" value="1"/>
</dbReference>
<evidence type="ECO:0000313" key="2">
    <source>
        <dbReference type="EMBL" id="KAK6178408.1"/>
    </source>
</evidence>
<dbReference type="AlphaFoldDB" id="A0AAN8PNL7"/>
<feature type="domain" description="Reverse transcriptase" evidence="1">
    <location>
        <begin position="174"/>
        <end position="264"/>
    </location>
</feature>
<dbReference type="Gene3D" id="3.10.10.10">
    <property type="entry name" value="HIV Type 1 Reverse Transcriptase, subunit A, domain 1"/>
    <property type="match status" value="1"/>
</dbReference>
<protein>
    <recommendedName>
        <fullName evidence="1">Reverse transcriptase domain-containing protein</fullName>
    </recommendedName>
</protein>
<dbReference type="SUPFAM" id="SSF56672">
    <property type="entry name" value="DNA/RNA polymerases"/>
    <property type="match status" value="1"/>
</dbReference>
<evidence type="ECO:0000313" key="3">
    <source>
        <dbReference type="Proteomes" id="UP001347796"/>
    </source>
</evidence>
<comment type="caution">
    <text evidence="2">The sequence shown here is derived from an EMBL/GenBank/DDBJ whole genome shotgun (WGS) entry which is preliminary data.</text>
</comment>
<dbReference type="InterPro" id="IPR000477">
    <property type="entry name" value="RT_dom"/>
</dbReference>
<proteinExistence type="predicted"/>
<dbReference type="PANTHER" id="PTHR24559:SF435">
    <property type="entry name" value="RIBONUCLEASE H"/>
    <property type="match status" value="1"/>
</dbReference>
<dbReference type="Proteomes" id="UP001347796">
    <property type="component" value="Unassembled WGS sequence"/>
</dbReference>
<sequence length="264" mass="29576">MKELLVTVCKQNHINLLITNNSCSDLVIPRRSHLGVLSTLSSLVETIPTSENKLVNSCSDVNVETNKIGDKNKTEDLCDNPWEPLSHLNPSQQEKVKKLLRANSEVFSRSDDDVGFIPDLQLDISLKDDIPVKQSYISIPAPLYVEVKDYITNLIAKGFIRKSKSSYSSPLVCVRKKNGELRLCVDYRKINQKSVIDSSPLPRIQDALDSLRGSRYFSLCDQGKAYHQGVMPEGSKPYTAFVTPWGHYSWDRIPFGLSGAPCAF</sequence>
<keyword evidence="3" id="KW-1185">Reference proteome</keyword>
<dbReference type="InterPro" id="IPR053134">
    <property type="entry name" value="RNA-dir_DNA_polymerase"/>
</dbReference>
<accession>A0AAN8PNL7</accession>
<organism evidence="2 3">
    <name type="scientific">Patella caerulea</name>
    <name type="common">Rayed Mediterranean limpet</name>
    <dbReference type="NCBI Taxonomy" id="87958"/>
    <lineage>
        <taxon>Eukaryota</taxon>
        <taxon>Metazoa</taxon>
        <taxon>Spiralia</taxon>
        <taxon>Lophotrochozoa</taxon>
        <taxon>Mollusca</taxon>
        <taxon>Gastropoda</taxon>
        <taxon>Patellogastropoda</taxon>
        <taxon>Patelloidea</taxon>
        <taxon>Patellidae</taxon>
        <taxon>Patella</taxon>
    </lineage>
</organism>
<dbReference type="InterPro" id="IPR043502">
    <property type="entry name" value="DNA/RNA_pol_sf"/>
</dbReference>
<dbReference type="EMBL" id="JAZGQO010000009">
    <property type="protein sequence ID" value="KAK6178408.1"/>
    <property type="molecule type" value="Genomic_DNA"/>
</dbReference>
<dbReference type="Pfam" id="PF00078">
    <property type="entry name" value="RVT_1"/>
    <property type="match status" value="1"/>
</dbReference>
<dbReference type="CDD" id="cd01647">
    <property type="entry name" value="RT_LTR"/>
    <property type="match status" value="1"/>
</dbReference>
<gene>
    <name evidence="2" type="ORF">SNE40_013202</name>
</gene>
<name>A0AAN8PNL7_PATCE</name>